<sequence length="59" mass="6441">MDLKSKLAKMSAALLTRHVAAAQTTGAVKPIRTSLADVPLRRQTLPYKPKPPIRPCSNM</sequence>
<organism evidence="1 2">
    <name type="scientific">Mesorhizobium prunaredense</name>
    <dbReference type="NCBI Taxonomy" id="1631249"/>
    <lineage>
        <taxon>Bacteria</taxon>
        <taxon>Pseudomonadati</taxon>
        <taxon>Pseudomonadota</taxon>
        <taxon>Alphaproteobacteria</taxon>
        <taxon>Hyphomicrobiales</taxon>
        <taxon>Phyllobacteriaceae</taxon>
        <taxon>Mesorhizobium</taxon>
    </lineage>
</organism>
<protein>
    <submittedName>
        <fullName evidence="1">Uncharacterized protein</fullName>
    </submittedName>
</protein>
<keyword evidence="2" id="KW-1185">Reference proteome</keyword>
<evidence type="ECO:0000313" key="1">
    <source>
        <dbReference type="EMBL" id="SIT53157.1"/>
    </source>
</evidence>
<dbReference type="Proteomes" id="UP000188388">
    <property type="component" value="Unassembled WGS sequence"/>
</dbReference>
<accession>A0A1R3UZY9</accession>
<evidence type="ECO:0000313" key="2">
    <source>
        <dbReference type="Proteomes" id="UP000188388"/>
    </source>
</evidence>
<dbReference type="AlphaFoldDB" id="A0A1R3UZY9"/>
<dbReference type="EMBL" id="FTPD01000002">
    <property type="protein sequence ID" value="SIT53157.1"/>
    <property type="molecule type" value="Genomic_DNA"/>
</dbReference>
<name>A0A1R3UZY9_9HYPH</name>
<reference evidence="2" key="1">
    <citation type="submission" date="2017-01" db="EMBL/GenBank/DDBJ databases">
        <authorList>
            <person name="Brunel B."/>
        </authorList>
    </citation>
    <scope>NUCLEOTIDE SEQUENCE [LARGE SCALE GENOMIC DNA]</scope>
</reference>
<gene>
    <name evidence="1" type="ORF">BQ8794_100048</name>
</gene>
<proteinExistence type="predicted"/>